<keyword evidence="1" id="KW-1133">Transmembrane helix</keyword>
<dbReference type="RefSeq" id="WP_184746508.1">
    <property type="nucleotide sequence ID" value="NZ_JACHGJ010000003.1"/>
</dbReference>
<keyword evidence="1" id="KW-0812">Transmembrane</keyword>
<organism evidence="2 3">
    <name type="scientific">Spirochaeta isovalerica</name>
    <dbReference type="NCBI Taxonomy" id="150"/>
    <lineage>
        <taxon>Bacteria</taxon>
        <taxon>Pseudomonadati</taxon>
        <taxon>Spirochaetota</taxon>
        <taxon>Spirochaetia</taxon>
        <taxon>Spirochaetales</taxon>
        <taxon>Spirochaetaceae</taxon>
        <taxon>Spirochaeta</taxon>
    </lineage>
</organism>
<evidence type="ECO:0000313" key="2">
    <source>
        <dbReference type="EMBL" id="MBB6480351.1"/>
    </source>
</evidence>
<feature type="transmembrane region" description="Helical" evidence="1">
    <location>
        <begin position="21"/>
        <end position="45"/>
    </location>
</feature>
<evidence type="ECO:0000313" key="3">
    <source>
        <dbReference type="Proteomes" id="UP000587760"/>
    </source>
</evidence>
<dbReference type="Proteomes" id="UP000587760">
    <property type="component" value="Unassembled WGS sequence"/>
</dbReference>
<dbReference type="EMBL" id="JACHGJ010000003">
    <property type="protein sequence ID" value="MBB6480351.1"/>
    <property type="molecule type" value="Genomic_DNA"/>
</dbReference>
<dbReference type="AlphaFoldDB" id="A0A841RAF6"/>
<accession>A0A841RAF6</accession>
<keyword evidence="1" id="KW-0472">Membrane</keyword>
<evidence type="ECO:0000256" key="1">
    <source>
        <dbReference type="SAM" id="Phobius"/>
    </source>
</evidence>
<protein>
    <submittedName>
        <fullName evidence="2">Uncharacterized protein</fullName>
    </submittedName>
</protein>
<keyword evidence="3" id="KW-1185">Reference proteome</keyword>
<gene>
    <name evidence="2" type="ORF">HNR50_002014</name>
</gene>
<proteinExistence type="predicted"/>
<name>A0A841RAF6_9SPIO</name>
<comment type="caution">
    <text evidence="2">The sequence shown here is derived from an EMBL/GenBank/DDBJ whole genome shotgun (WGS) entry which is preliminary data.</text>
</comment>
<reference evidence="2 3" key="1">
    <citation type="submission" date="2020-08" db="EMBL/GenBank/DDBJ databases">
        <title>Genomic Encyclopedia of Type Strains, Phase IV (KMG-IV): sequencing the most valuable type-strain genomes for metagenomic binning, comparative biology and taxonomic classification.</title>
        <authorList>
            <person name="Goeker M."/>
        </authorList>
    </citation>
    <scope>NUCLEOTIDE SEQUENCE [LARGE SCALE GENOMIC DNA]</scope>
    <source>
        <strain evidence="2 3">DSM 2461</strain>
    </source>
</reference>
<sequence>MIQNALYAIKSFFYQFSKSELILVITAAAAVLIALIALFTALGLFRKNRKTADIRRMLVILQSLDLLYYSLDKHVHAWKAAKSDGQSAEAQKFWRFTDLTELVTRLQELKVLSKVYMKKTVHLEIEALLEFLGELILISYRGEDHSGRRYRVTEILSTDNFDLKLNEIIMNVSRGVRFRNKKAVEKEAVQSLILKTYLK</sequence>